<dbReference type="CDD" id="cd05233">
    <property type="entry name" value="SDR_c"/>
    <property type="match status" value="1"/>
</dbReference>
<dbReference type="AlphaFoldDB" id="A0A524RPP4"/>
<comment type="caution">
    <text evidence="1">The sequence shown here is derived from an EMBL/GenBank/DDBJ whole genome shotgun (WGS) entry which is preliminary data.</text>
</comment>
<dbReference type="Proteomes" id="UP000317990">
    <property type="component" value="Unassembled WGS sequence"/>
</dbReference>
<dbReference type="PRINTS" id="PR00081">
    <property type="entry name" value="GDHRDH"/>
</dbReference>
<name>A0A524RPP4_9CHRO</name>
<dbReference type="SUPFAM" id="SSF51735">
    <property type="entry name" value="NAD(P)-binding Rossmann-fold domains"/>
    <property type="match status" value="1"/>
</dbReference>
<dbReference type="EMBL" id="SRMO01000050">
    <property type="protein sequence ID" value="TGG93808.1"/>
    <property type="molecule type" value="Genomic_DNA"/>
</dbReference>
<proteinExistence type="predicted"/>
<protein>
    <submittedName>
        <fullName evidence="1">SDR family NAD(P)-dependent oxidoreductase</fullName>
    </submittedName>
</protein>
<evidence type="ECO:0000313" key="2">
    <source>
        <dbReference type="Proteomes" id="UP000317990"/>
    </source>
</evidence>
<dbReference type="Gene3D" id="3.40.50.720">
    <property type="entry name" value="NAD(P)-binding Rossmann-like Domain"/>
    <property type="match status" value="1"/>
</dbReference>
<organism evidence="1 2">
    <name type="scientific">Aphanocapsa feldmannii 277cV</name>
    <dbReference type="NCBI Taxonomy" id="2507553"/>
    <lineage>
        <taxon>Bacteria</taxon>
        <taxon>Bacillati</taxon>
        <taxon>Cyanobacteriota</taxon>
        <taxon>Cyanophyceae</taxon>
        <taxon>Oscillatoriophycideae</taxon>
        <taxon>Chroococcales</taxon>
        <taxon>Microcystaceae</taxon>
        <taxon>Aphanocapsa</taxon>
    </lineage>
</organism>
<reference evidence="1 2" key="1">
    <citation type="journal article" date="2019" name="mSystems">
        <title>Life at home and on the roam: Genomic adaptions reflect the dual lifestyle of an intracellular, facultative symbiont.</title>
        <authorList>
            <person name="Burgsdorf I."/>
        </authorList>
    </citation>
    <scope>NUCLEOTIDE SEQUENCE [LARGE SCALE GENOMIC DNA]</scope>
    <source>
        <strain evidence="1">277cV</strain>
    </source>
</reference>
<accession>A0A524RPP4</accession>
<dbReference type="InterPro" id="IPR002347">
    <property type="entry name" value="SDR_fam"/>
</dbReference>
<evidence type="ECO:0000313" key="1">
    <source>
        <dbReference type="EMBL" id="TGG93808.1"/>
    </source>
</evidence>
<dbReference type="InterPro" id="IPR036291">
    <property type="entry name" value="NAD(P)-bd_dom_sf"/>
</dbReference>
<dbReference type="Pfam" id="PF00106">
    <property type="entry name" value="adh_short"/>
    <property type="match status" value="1"/>
</dbReference>
<gene>
    <name evidence="1" type="ORF">ERJ67_03880</name>
</gene>
<sequence>MQVEGRRIAVTGASGSLGRALLLALHRRGARPMAISRRQQPLRLAGADHDQAVEIPTLTWSGRLTPALEAALADVDVLVINHGVNLHSASDGEALRRTLEVNLLSALELTDLFLRQSAALPPGRQAQRELWVNTSEAEVNPTFCPYYEISKRSLGALLDVRAIASPCPVRRLVLGPFRSALNPIGVMDPDWVAESILRLIRWNLPLVIVSINPLTYVLMPLRWILARAYLWLCGVRRSRT</sequence>